<keyword evidence="1" id="KW-0175">Coiled coil</keyword>
<dbReference type="EMBL" id="JAAIPF010000004">
    <property type="protein sequence ID" value="NSF72862.1"/>
    <property type="molecule type" value="Genomic_DNA"/>
</dbReference>
<accession>A0ABX2GKT3</accession>
<evidence type="ECO:0000313" key="3">
    <source>
        <dbReference type="Proteomes" id="UP000822152"/>
    </source>
</evidence>
<evidence type="ECO:0000256" key="1">
    <source>
        <dbReference type="SAM" id="Coils"/>
    </source>
</evidence>
<reference evidence="2 3" key="1">
    <citation type="journal article" date="2020" name="Cell Host Microbe">
        <title>Functional and Genomic Variation between Human-Derived Isolates of Lachnospiraceae Reveals Inter- and Intra-Species Diversity.</title>
        <authorList>
            <person name="Sorbara M.T."/>
            <person name="Littmann E.R."/>
            <person name="Fontana E."/>
            <person name="Moody T.U."/>
            <person name="Kohout C.E."/>
            <person name="Gjonbalaj M."/>
            <person name="Eaton V."/>
            <person name="Seok R."/>
            <person name="Leiner I.M."/>
            <person name="Pamer E.G."/>
        </authorList>
    </citation>
    <scope>NUCLEOTIDE SEQUENCE [LARGE SCALE GENOMIC DNA]</scope>
    <source>
        <strain evidence="2 3">MSK.20.11</strain>
    </source>
</reference>
<sequence length="371" mass="42631">MDVKIIREKLAAVLKEQENDTKYRAFLDDYTMLLDEVKVNTDTANLAIEAVKLDQGNNFLDIFAGLEKKQVKDAWKIILNCGEFKKNTDYGTFELMCSFAASALAGDANTYSILGNILTAMVNSAKLPEQEKIDTVAYEIVRELLLEVLPKNTNFPEWETVKMASDHMESFCTIMEYTLALKSVQEAGTDIPAAFNMKMWIAKGRQYVEETRILKEKKKNKPPKRSMELRKLAEHFEKVEEELDKAICETARLTSQIDFLLERLNESERTVSEKDKEIKVQQAEIEELKTRVSQANQEVDERKKLNDAQVQYREDTQAALLQDIARALKPEYGDYAETINVPMNEMLGEIYREKLKQIFKILEQKGIKVGN</sequence>
<protein>
    <submittedName>
        <fullName evidence="2">Uncharacterized protein</fullName>
    </submittedName>
</protein>
<keyword evidence="3" id="KW-1185">Reference proteome</keyword>
<gene>
    <name evidence="2" type="ORF">G4952_03295</name>
</gene>
<organism evidence="2 3">
    <name type="scientific">Blautia wexlerae</name>
    <dbReference type="NCBI Taxonomy" id="418240"/>
    <lineage>
        <taxon>Bacteria</taxon>
        <taxon>Bacillati</taxon>
        <taxon>Bacillota</taxon>
        <taxon>Clostridia</taxon>
        <taxon>Lachnospirales</taxon>
        <taxon>Lachnospiraceae</taxon>
        <taxon>Blautia</taxon>
    </lineage>
</organism>
<dbReference type="RefSeq" id="WP_173742602.1">
    <property type="nucleotide sequence ID" value="NZ_JAAIPF010000004.1"/>
</dbReference>
<feature type="coiled-coil region" evidence="1">
    <location>
        <begin position="229"/>
        <end position="305"/>
    </location>
</feature>
<comment type="caution">
    <text evidence="2">The sequence shown here is derived from an EMBL/GenBank/DDBJ whole genome shotgun (WGS) entry which is preliminary data.</text>
</comment>
<dbReference type="Proteomes" id="UP000822152">
    <property type="component" value="Unassembled WGS sequence"/>
</dbReference>
<evidence type="ECO:0000313" key="2">
    <source>
        <dbReference type="EMBL" id="NSF72862.1"/>
    </source>
</evidence>
<name>A0ABX2GKT3_9FIRM</name>
<proteinExistence type="predicted"/>